<dbReference type="GO" id="GO:0004555">
    <property type="term" value="F:alpha,alpha-trehalase activity"/>
    <property type="evidence" value="ECO:0007669"/>
    <property type="project" value="InterPro"/>
</dbReference>
<dbReference type="InterPro" id="IPR018232">
    <property type="entry name" value="Glyco_hydro_37_CS"/>
</dbReference>
<dbReference type="PROSITE" id="PS00927">
    <property type="entry name" value="TREHALASE_1"/>
    <property type="match status" value="1"/>
</dbReference>
<protein>
    <submittedName>
        <fullName evidence="4">Alpha,alpha-trehalase</fullName>
    </submittedName>
</protein>
<dbReference type="Gene3D" id="1.50.10.10">
    <property type="match status" value="1"/>
</dbReference>
<dbReference type="EMBL" id="FNZZ01000002">
    <property type="protein sequence ID" value="SEK97484.1"/>
    <property type="molecule type" value="Genomic_DNA"/>
</dbReference>
<keyword evidence="5" id="KW-1185">Reference proteome</keyword>
<evidence type="ECO:0000256" key="3">
    <source>
        <dbReference type="SAM" id="SignalP"/>
    </source>
</evidence>
<dbReference type="PANTHER" id="PTHR23403:SF1">
    <property type="entry name" value="TREHALASE"/>
    <property type="match status" value="1"/>
</dbReference>
<evidence type="ECO:0000313" key="4">
    <source>
        <dbReference type="EMBL" id="SEK97484.1"/>
    </source>
</evidence>
<dbReference type="PROSITE" id="PS00928">
    <property type="entry name" value="TREHALASE_2"/>
    <property type="match status" value="1"/>
</dbReference>
<dbReference type="OrthoDB" id="106887at2"/>
<dbReference type="PANTHER" id="PTHR23403">
    <property type="entry name" value="TREHALASE"/>
    <property type="match status" value="1"/>
</dbReference>
<dbReference type="InterPro" id="IPR012341">
    <property type="entry name" value="6hp_glycosidase-like_sf"/>
</dbReference>
<evidence type="ECO:0000256" key="2">
    <source>
        <dbReference type="ARBA" id="ARBA00023295"/>
    </source>
</evidence>
<dbReference type="STRING" id="1855283.SAMN05216382_1225"/>
<proteinExistence type="predicted"/>
<feature type="chain" id="PRO_5011777441" evidence="3">
    <location>
        <begin position="37"/>
        <end position="531"/>
    </location>
</feature>
<dbReference type="NCBIfam" id="NF009773">
    <property type="entry name" value="PRK13270.1"/>
    <property type="match status" value="1"/>
</dbReference>
<organism evidence="4 5">
    <name type="scientific">Sphingomonas palmae</name>
    <dbReference type="NCBI Taxonomy" id="1855283"/>
    <lineage>
        <taxon>Bacteria</taxon>
        <taxon>Pseudomonadati</taxon>
        <taxon>Pseudomonadota</taxon>
        <taxon>Alphaproteobacteria</taxon>
        <taxon>Sphingomonadales</taxon>
        <taxon>Sphingomonadaceae</taxon>
        <taxon>Sphingomonas</taxon>
    </lineage>
</organism>
<dbReference type="RefSeq" id="WP_093004352.1">
    <property type="nucleotide sequence ID" value="NZ_FNZZ01000002.1"/>
</dbReference>
<dbReference type="PRINTS" id="PR00744">
    <property type="entry name" value="GLHYDRLASE37"/>
</dbReference>
<evidence type="ECO:0000256" key="1">
    <source>
        <dbReference type="ARBA" id="ARBA00022801"/>
    </source>
</evidence>
<dbReference type="SUPFAM" id="SSF48208">
    <property type="entry name" value="Six-hairpin glycosidases"/>
    <property type="match status" value="1"/>
</dbReference>
<evidence type="ECO:0000313" key="5">
    <source>
        <dbReference type="Proteomes" id="UP000199214"/>
    </source>
</evidence>
<keyword evidence="2" id="KW-0326">Glycosidase</keyword>
<keyword evidence="3" id="KW-0732">Signal</keyword>
<dbReference type="Pfam" id="PF01204">
    <property type="entry name" value="Trehalase"/>
    <property type="match status" value="1"/>
</dbReference>
<dbReference type="GO" id="GO:0005993">
    <property type="term" value="P:trehalose catabolic process"/>
    <property type="evidence" value="ECO:0007669"/>
    <property type="project" value="TreeGrafter"/>
</dbReference>
<gene>
    <name evidence="4" type="ORF">SAMN05216382_1225</name>
</gene>
<feature type="signal peptide" evidence="3">
    <location>
        <begin position="1"/>
        <end position="36"/>
    </location>
</feature>
<reference evidence="5" key="1">
    <citation type="submission" date="2016-10" db="EMBL/GenBank/DDBJ databases">
        <authorList>
            <person name="Varghese N."/>
            <person name="Submissions S."/>
        </authorList>
    </citation>
    <scope>NUCLEOTIDE SEQUENCE [LARGE SCALE GENOMIC DNA]</scope>
    <source>
        <strain evidence="5">JS21-1</strain>
    </source>
</reference>
<keyword evidence="1" id="KW-0378">Hydrolase</keyword>
<dbReference type="AlphaFoldDB" id="A0A1H7LEU0"/>
<dbReference type="InterPro" id="IPR001661">
    <property type="entry name" value="Glyco_hydro_37"/>
</dbReference>
<dbReference type="InterPro" id="IPR008928">
    <property type="entry name" value="6-hairpin_glycosidase_sf"/>
</dbReference>
<sequence length="531" mass="58314">MISLHPIRTAPLRTVAAALLLLVGSCATTPATPPMAATDLASVQTPADLYGDLFAAVQTRRIFPDGKTFVDAVAKRPVPEIMRDWRAAGAMDDAALRAFVLANFDVPETGSAPAPANGGKSARMAEHIRRLWPVLTRPPLDPVAGSSALALPRAYIVPGGRFREMYYWDSYFTMLGLKADGEDALVESMIDDFVSLVERHGHVPNGTRTYYLSRSQPPFLYAMMALSPANDAGVKARRLAALRREWAYWTTPQRTAVMPDGARLQHYWDARATPRDESYREDVETARASGRPVAEVYRDLRAGAESGWDYSSRWLADGRTLATIDTTQIVPADLNSLLFGLEQAIARGCADAGDSGCSRDFSMRAAARQAAIERWLWDEAGDRYGDYDLRQKRLRAGVTAATLYPLFAGLASPAHGARVAVTTERLLLAPDGLRTTTVDTGQQWDKPNGWAPLQWIAVEGLARYGRDDLARAVARRFVATAEREYRASGKLLEKYDVEESRAGGGGEYPTQDGFGWTNGVVRALQQRYPAR</sequence>
<accession>A0A1H7LEU0</accession>
<dbReference type="Proteomes" id="UP000199214">
    <property type="component" value="Unassembled WGS sequence"/>
</dbReference>
<name>A0A1H7LEU0_9SPHN</name>